<sequence length="180" mass="20173">MSVISTRGDDSQTSEDVELTQLVYSIRIENHQDDNPVPFGIPVYCDAEQTTFEEVAGICANKDDQNAKSLTIRSFTTGLIFLDGMSFYQMWYYITNLYAPYKTVKTDSGARTSIEIIHILTISNDYSDKSVKTDSGARTSIEIIHILTISNDYSDKTVKTDSGARTSIEIIHILTISNDY</sequence>
<proteinExistence type="predicted"/>
<gene>
    <name evidence="1" type="ORF">EDS130_LOCUS40310</name>
</gene>
<reference evidence="1" key="1">
    <citation type="submission" date="2021-02" db="EMBL/GenBank/DDBJ databases">
        <authorList>
            <person name="Nowell W R."/>
        </authorList>
    </citation>
    <scope>NUCLEOTIDE SEQUENCE</scope>
</reference>
<name>A0A815QHM9_ADIRI</name>
<comment type="caution">
    <text evidence="1">The sequence shown here is derived from an EMBL/GenBank/DDBJ whole genome shotgun (WGS) entry which is preliminary data.</text>
</comment>
<evidence type="ECO:0000313" key="2">
    <source>
        <dbReference type="Proteomes" id="UP000663852"/>
    </source>
</evidence>
<organism evidence="1 2">
    <name type="scientific">Adineta ricciae</name>
    <name type="common">Rotifer</name>
    <dbReference type="NCBI Taxonomy" id="249248"/>
    <lineage>
        <taxon>Eukaryota</taxon>
        <taxon>Metazoa</taxon>
        <taxon>Spiralia</taxon>
        <taxon>Gnathifera</taxon>
        <taxon>Rotifera</taxon>
        <taxon>Eurotatoria</taxon>
        <taxon>Bdelloidea</taxon>
        <taxon>Adinetida</taxon>
        <taxon>Adinetidae</taxon>
        <taxon>Adineta</taxon>
    </lineage>
</organism>
<protein>
    <submittedName>
        <fullName evidence="1">Uncharacterized protein</fullName>
    </submittedName>
</protein>
<evidence type="ECO:0000313" key="1">
    <source>
        <dbReference type="EMBL" id="CAF1463429.1"/>
    </source>
</evidence>
<dbReference type="EMBL" id="CAJNOJ010000482">
    <property type="protein sequence ID" value="CAF1463429.1"/>
    <property type="molecule type" value="Genomic_DNA"/>
</dbReference>
<accession>A0A815QHM9</accession>
<dbReference type="AlphaFoldDB" id="A0A815QHM9"/>
<dbReference type="Proteomes" id="UP000663852">
    <property type="component" value="Unassembled WGS sequence"/>
</dbReference>